<organism evidence="3 4">
    <name type="scientific">Candidatus Shapirobacteria bacterium CG09_land_8_20_14_0_10_39_12</name>
    <dbReference type="NCBI Taxonomy" id="1974885"/>
    <lineage>
        <taxon>Bacteria</taxon>
        <taxon>Candidatus Shapironibacteriota</taxon>
    </lineage>
</organism>
<reference evidence="4" key="1">
    <citation type="submission" date="2017-09" db="EMBL/GenBank/DDBJ databases">
        <title>Depth-based differentiation of microbial function through sediment-hosted aquifers and enrichment of novel symbionts in the deep terrestrial subsurface.</title>
        <authorList>
            <person name="Probst A.J."/>
            <person name="Ladd B."/>
            <person name="Jarett J.K."/>
            <person name="Geller-Mcgrath D.E."/>
            <person name="Sieber C.M.K."/>
            <person name="Emerson J.B."/>
            <person name="Anantharaman K."/>
            <person name="Thomas B.C."/>
            <person name="Malmstrom R."/>
            <person name="Stieglmeier M."/>
            <person name="Klingl A."/>
            <person name="Woyke T."/>
            <person name="Ryan C.M."/>
            <person name="Banfield J.F."/>
        </authorList>
    </citation>
    <scope>NUCLEOTIDE SEQUENCE [LARGE SCALE GENOMIC DNA]</scope>
</reference>
<dbReference type="InterPro" id="IPR003156">
    <property type="entry name" value="DHHA1_dom"/>
</dbReference>
<evidence type="ECO:0000313" key="3">
    <source>
        <dbReference type="EMBL" id="PIS14580.1"/>
    </source>
</evidence>
<accession>A0A2H0WPK1</accession>
<proteinExistence type="predicted"/>
<dbReference type="Gene3D" id="3.90.1640.10">
    <property type="entry name" value="inorganic pyrophosphatase (n-terminal core)"/>
    <property type="match status" value="1"/>
</dbReference>
<feature type="domain" description="DDH" evidence="1">
    <location>
        <begin position="20"/>
        <end position="164"/>
    </location>
</feature>
<feature type="domain" description="DHHA1" evidence="2">
    <location>
        <begin position="266"/>
        <end position="323"/>
    </location>
</feature>
<sequence>MLNKKTAIKIFSEIKKAKTVLLLVHVAPDTDGIASVLAMNLFLKSLGKKTRIISFGQIPFKFQYLSGVEAIETFDFAKVNFKAYDLFISIDCAQEIKITRSPFPQKFPKNFKIINIDHHVSNTKFGHINLVEAVSSTAELLYQLFGLWQVKIDRKLASLLFIGVFADTGCFQYPLTTPDTFRMGADLIEKRASLNDAVIQNFRSYNFKTLKYWGRVLDNMQVDKSKTFVWSKITEEERLQLEVETTEMEGASNLFAPIVAGTEFGIILTEESGNLTRGSLRSRAGFDVSKIAVDLGGGGHKQAAGFSVNLPPAEAEKKIFEVIYKQLGLKVEEGV</sequence>
<dbReference type="InterPro" id="IPR001667">
    <property type="entry name" value="DDH_dom"/>
</dbReference>
<name>A0A2H0WPK1_9BACT</name>
<evidence type="ECO:0000313" key="4">
    <source>
        <dbReference type="Proteomes" id="UP000230775"/>
    </source>
</evidence>
<comment type="caution">
    <text evidence="3">The sequence shown here is derived from an EMBL/GenBank/DDBJ whole genome shotgun (WGS) entry which is preliminary data.</text>
</comment>
<dbReference type="Proteomes" id="UP000230775">
    <property type="component" value="Unassembled WGS sequence"/>
</dbReference>
<dbReference type="InterPro" id="IPR051319">
    <property type="entry name" value="Oligoribo/pAp-PDE_c-di-AMP_PDE"/>
</dbReference>
<dbReference type="SUPFAM" id="SSF64182">
    <property type="entry name" value="DHH phosphoesterases"/>
    <property type="match status" value="1"/>
</dbReference>
<dbReference type="Pfam" id="PF01368">
    <property type="entry name" value="DHH"/>
    <property type="match status" value="1"/>
</dbReference>
<dbReference type="Gene3D" id="3.10.310.30">
    <property type="match status" value="1"/>
</dbReference>
<evidence type="ECO:0000259" key="2">
    <source>
        <dbReference type="Pfam" id="PF02272"/>
    </source>
</evidence>
<dbReference type="PANTHER" id="PTHR47618:SF1">
    <property type="entry name" value="BIFUNCTIONAL OLIGORIBONUCLEASE AND PAP PHOSPHATASE NRNA"/>
    <property type="match status" value="1"/>
</dbReference>
<dbReference type="PANTHER" id="PTHR47618">
    <property type="entry name" value="BIFUNCTIONAL OLIGORIBONUCLEASE AND PAP PHOSPHATASE NRNA"/>
    <property type="match status" value="1"/>
</dbReference>
<dbReference type="InterPro" id="IPR038763">
    <property type="entry name" value="DHH_sf"/>
</dbReference>
<protein>
    <submittedName>
        <fullName evidence="3">Uncharacterized protein</fullName>
    </submittedName>
</protein>
<dbReference type="EMBL" id="PEZI01000039">
    <property type="protein sequence ID" value="PIS14580.1"/>
    <property type="molecule type" value="Genomic_DNA"/>
</dbReference>
<gene>
    <name evidence="3" type="ORF">COT64_01875</name>
</gene>
<dbReference type="GO" id="GO:0003676">
    <property type="term" value="F:nucleic acid binding"/>
    <property type="evidence" value="ECO:0007669"/>
    <property type="project" value="InterPro"/>
</dbReference>
<evidence type="ECO:0000259" key="1">
    <source>
        <dbReference type="Pfam" id="PF01368"/>
    </source>
</evidence>
<dbReference type="AlphaFoldDB" id="A0A2H0WPK1"/>
<dbReference type="Pfam" id="PF02272">
    <property type="entry name" value="DHHA1"/>
    <property type="match status" value="1"/>
</dbReference>